<dbReference type="AlphaFoldDB" id="A0A7J6G9I4"/>
<dbReference type="Pfam" id="PF02519">
    <property type="entry name" value="Auxin_inducible"/>
    <property type="match status" value="4"/>
</dbReference>
<evidence type="ECO:0000313" key="3">
    <source>
        <dbReference type="EMBL" id="KAF4379615.1"/>
    </source>
</evidence>
<dbReference type="GO" id="GO:0009733">
    <property type="term" value="P:response to auxin"/>
    <property type="evidence" value="ECO:0007669"/>
    <property type="project" value="InterPro"/>
</dbReference>
<gene>
    <name evidence="3" type="ORF">F8388_023632</name>
</gene>
<organism evidence="3 4">
    <name type="scientific">Cannabis sativa</name>
    <name type="common">Hemp</name>
    <name type="synonym">Marijuana</name>
    <dbReference type="NCBI Taxonomy" id="3483"/>
    <lineage>
        <taxon>Eukaryota</taxon>
        <taxon>Viridiplantae</taxon>
        <taxon>Streptophyta</taxon>
        <taxon>Embryophyta</taxon>
        <taxon>Tracheophyta</taxon>
        <taxon>Spermatophyta</taxon>
        <taxon>Magnoliopsida</taxon>
        <taxon>eudicotyledons</taxon>
        <taxon>Gunneridae</taxon>
        <taxon>Pentapetalae</taxon>
        <taxon>rosids</taxon>
        <taxon>fabids</taxon>
        <taxon>Rosales</taxon>
        <taxon>Cannabaceae</taxon>
        <taxon>Cannabis</taxon>
    </lineage>
</organism>
<dbReference type="PANTHER" id="PTHR31929">
    <property type="entry name" value="SAUR-LIKE AUXIN-RESPONSIVE PROTEIN FAMILY-RELATED"/>
    <property type="match status" value="1"/>
</dbReference>
<keyword evidence="2" id="KW-1133">Transmembrane helix</keyword>
<sequence>MVKKDDFFEDIVIDHLCKELYFQQHKYFETYLFAYLFFFLQQTIMGFRFPGVVQAKQLIQRPFSSAKDVPKGYLAVYVGKSKMTRFVIPVSYLNNSSFQELLCQAEEEFGFDHPMGALTIPCNEDTFINLVSSLNSTDDFVNNECDWVLQHLNSSQLQLLLAYILFLLLPLETSAIMGFRFPGVVHAKQLIQRPFSSAKDVPKGYLAVYVGKSKMTRFIIPVSYLNNSSFQDLLCQAEEEFGFDHPMGALTIPCTEDAFINLIGSSASQLLTTSSTLSLHFLPSSTLRETSTIMGFRFPGVVHAKQLIQRPFSSAKDIPKGYLAVYVGKSKMTRFVIPVSYLNSSSFQELLCQAEEEFGFDHPMGALTIPCSEETFINLMNGSLAYLGNWVGFVFAKKHMHLKIHMETSAIMGFRIPGVVHAKQLIQKPFSSAKDVPKGYLAVYVGKNKMTRFVIPISYLNHSSFQELLCQAEEEFGFDHPMGALTIPCSEDVFINLVSSLNVLLPAAHPQILMGNGLLHRVEVAPVWDKILENSRCIFLNRLNFDFNFARSYLLPKFENKSLSMAFHEKSNPVKCNSSQITILNTEQSSVKNYRMNKNRNFSSNKECRNN</sequence>
<keyword evidence="2" id="KW-0812">Transmembrane</keyword>
<feature type="transmembrane region" description="Helical" evidence="2">
    <location>
        <begin position="32"/>
        <end position="51"/>
    </location>
</feature>
<dbReference type="Proteomes" id="UP000525078">
    <property type="component" value="Unassembled WGS sequence"/>
</dbReference>
<accession>A0A7J6G9I4</accession>
<name>A0A7J6G9I4_CANSA</name>
<protein>
    <submittedName>
        <fullName evidence="3">Uncharacterized protein</fullName>
    </submittedName>
</protein>
<evidence type="ECO:0000256" key="2">
    <source>
        <dbReference type="SAM" id="Phobius"/>
    </source>
</evidence>
<proteinExistence type="inferred from homology"/>
<keyword evidence="2" id="KW-0472">Membrane</keyword>
<comment type="similarity">
    <text evidence="1">Belongs to the ARG7 family.</text>
</comment>
<dbReference type="InterPro" id="IPR003676">
    <property type="entry name" value="SAUR_fam"/>
</dbReference>
<evidence type="ECO:0000256" key="1">
    <source>
        <dbReference type="ARBA" id="ARBA00006974"/>
    </source>
</evidence>
<feature type="transmembrane region" description="Helical" evidence="2">
    <location>
        <begin position="160"/>
        <end position="181"/>
    </location>
</feature>
<comment type="caution">
    <text evidence="3">The sequence shown here is derived from an EMBL/GenBank/DDBJ whole genome shotgun (WGS) entry which is preliminary data.</text>
</comment>
<dbReference type="EMBL" id="JAATIP010000068">
    <property type="protein sequence ID" value="KAF4379615.1"/>
    <property type="molecule type" value="Genomic_DNA"/>
</dbReference>
<evidence type="ECO:0000313" key="4">
    <source>
        <dbReference type="Proteomes" id="UP000525078"/>
    </source>
</evidence>
<reference evidence="3 4" key="1">
    <citation type="journal article" date="2020" name="bioRxiv">
        <title>Sequence and annotation of 42 cannabis genomes reveals extensive copy number variation in cannabinoid synthesis and pathogen resistance genes.</title>
        <authorList>
            <person name="Mckernan K.J."/>
            <person name="Helbert Y."/>
            <person name="Kane L.T."/>
            <person name="Ebling H."/>
            <person name="Zhang L."/>
            <person name="Liu B."/>
            <person name="Eaton Z."/>
            <person name="Mclaughlin S."/>
            <person name="Kingan S."/>
            <person name="Baybayan P."/>
            <person name="Concepcion G."/>
            <person name="Jordan M."/>
            <person name="Riva A."/>
            <person name="Barbazuk W."/>
            <person name="Harkins T."/>
        </authorList>
    </citation>
    <scope>NUCLEOTIDE SEQUENCE [LARGE SCALE GENOMIC DNA]</scope>
    <source>
        <strain evidence="4">cv. Jamaican Lion 4</strain>
        <tissue evidence="3">Leaf</tissue>
    </source>
</reference>